<dbReference type="SUPFAM" id="SSF47005">
    <property type="entry name" value="Peripheral subunit-binding domain of 2-oxo acid dehydrogenase complex"/>
    <property type="match status" value="2"/>
</dbReference>
<comment type="cofactor">
    <cofactor evidence="1">
        <name>(R)-lipoate</name>
        <dbReference type="ChEBI" id="CHEBI:83088"/>
    </cofactor>
</comment>
<dbReference type="InterPro" id="IPR004167">
    <property type="entry name" value="PSBD"/>
</dbReference>
<sequence length="366" mass="39950">MEELKFRATPAARALAKRLGVSLLNVEGTGPKGRIHKNDVAGFNYVKKIHVSPLARRVAEEQHIDLNGISGSGHNGKIMKDDVLALVSDPQVKAFFTRDELYGTPPAGIKVAVAAKAATNAQASQQVAAVSNSTDETEMVPMSMMRKVIARRMSESYFGAPTFMQTWEVDMTEMNALRAKLIEPIMEKTGKKITVTDLLSLALVRMLLKHKYINSSLSEDGNQIIFHNYVNLAVAVGLEEGLIVPVVKHAEKMSLSELVVAIKDLTARTVSKKLLPDEQMGSTFTISNLGMYGVSHFSAIINQPNAAILSVAATVKKPVVINNEIVIRPMMNMSLTSDHRLIDGLVAAKFMTDLKALIENPFSLLI</sequence>
<dbReference type="Pfam" id="PF02817">
    <property type="entry name" value="E3_binding"/>
    <property type="match status" value="2"/>
</dbReference>
<dbReference type="GO" id="GO:0016407">
    <property type="term" value="F:acetyltransferase activity"/>
    <property type="evidence" value="ECO:0007669"/>
    <property type="project" value="TreeGrafter"/>
</dbReference>
<comment type="similarity">
    <text evidence="2">Belongs to the 2-oxoacid dehydrogenase family.</text>
</comment>
<evidence type="ECO:0000256" key="2">
    <source>
        <dbReference type="ARBA" id="ARBA00007317"/>
    </source>
</evidence>
<evidence type="ECO:0000313" key="6">
    <source>
        <dbReference type="EMBL" id="GAK37924.1"/>
    </source>
</evidence>
<gene>
    <name evidence="6" type="ORF">JCM15093_3214</name>
</gene>
<evidence type="ECO:0000256" key="4">
    <source>
        <dbReference type="ARBA" id="ARBA00023315"/>
    </source>
</evidence>
<dbReference type="RefSeq" id="WP_024997483.1">
    <property type="nucleotide sequence ID" value="NZ_ATZI01000006.1"/>
</dbReference>
<dbReference type="PROSITE" id="PS51826">
    <property type="entry name" value="PSBD"/>
    <property type="match status" value="2"/>
</dbReference>
<dbReference type="InterPro" id="IPR036625">
    <property type="entry name" value="E3-bd_dom_sf"/>
</dbReference>
<proteinExistence type="inferred from homology"/>
<dbReference type="InterPro" id="IPR050743">
    <property type="entry name" value="2-oxoacid_DH_E2_comp"/>
</dbReference>
<dbReference type="InterPro" id="IPR023213">
    <property type="entry name" value="CAT-like_dom_sf"/>
</dbReference>
<protein>
    <submittedName>
        <fullName evidence="6">Dihydrolipoamide acetyltransferase component of acetoin dehydrogenase complex</fullName>
    </submittedName>
</protein>
<keyword evidence="7" id="KW-1185">Reference proteome</keyword>
<dbReference type="NCBIfam" id="NF011416">
    <property type="entry name" value="PRK14843.1"/>
    <property type="match status" value="1"/>
</dbReference>
<dbReference type="Pfam" id="PF00198">
    <property type="entry name" value="2-oxoacid_dh"/>
    <property type="match status" value="1"/>
</dbReference>
<dbReference type="GO" id="GO:0005737">
    <property type="term" value="C:cytoplasm"/>
    <property type="evidence" value="ECO:0007669"/>
    <property type="project" value="TreeGrafter"/>
</dbReference>
<reference evidence="6 7" key="1">
    <citation type="journal article" date="2015" name="Microbes Environ.">
        <title>Distribution and evolution of nitrogen fixation genes in the phylum bacteroidetes.</title>
        <authorList>
            <person name="Inoue J."/>
            <person name="Oshima K."/>
            <person name="Suda W."/>
            <person name="Sakamoto M."/>
            <person name="Iino T."/>
            <person name="Noda S."/>
            <person name="Hongoh Y."/>
            <person name="Hattori M."/>
            <person name="Ohkuma M."/>
        </authorList>
    </citation>
    <scope>NUCLEOTIDE SEQUENCE [LARGE SCALE GENOMIC DNA]</scope>
    <source>
        <strain evidence="6 7">JCM 15093</strain>
    </source>
</reference>
<evidence type="ECO:0000256" key="1">
    <source>
        <dbReference type="ARBA" id="ARBA00001938"/>
    </source>
</evidence>
<dbReference type="Gene3D" id="3.30.559.10">
    <property type="entry name" value="Chloramphenicol acetyltransferase-like domain"/>
    <property type="match status" value="1"/>
</dbReference>
<feature type="domain" description="Peripheral subunit-binding (PSBD)" evidence="5">
    <location>
        <begin position="50"/>
        <end position="87"/>
    </location>
</feature>
<dbReference type="Gene3D" id="4.10.320.10">
    <property type="entry name" value="E3-binding domain"/>
    <property type="match status" value="2"/>
</dbReference>
<dbReference type="Proteomes" id="UP000027601">
    <property type="component" value="Unassembled WGS sequence"/>
</dbReference>
<evidence type="ECO:0000313" key="7">
    <source>
        <dbReference type="Proteomes" id="UP000027601"/>
    </source>
</evidence>
<accession>A0A069DC79</accession>
<name>A0A069DC79_9BACE</name>
<dbReference type="SUPFAM" id="SSF52777">
    <property type="entry name" value="CoA-dependent acyltransferases"/>
    <property type="match status" value="1"/>
</dbReference>
<dbReference type="GO" id="GO:0031405">
    <property type="term" value="F:lipoic acid binding"/>
    <property type="evidence" value="ECO:0007669"/>
    <property type="project" value="TreeGrafter"/>
</dbReference>
<evidence type="ECO:0000259" key="5">
    <source>
        <dbReference type="PROSITE" id="PS51826"/>
    </source>
</evidence>
<comment type="caution">
    <text evidence="6">The sequence shown here is derived from an EMBL/GenBank/DDBJ whole genome shotgun (WGS) entry which is preliminary data.</text>
</comment>
<dbReference type="PANTHER" id="PTHR43178:SF5">
    <property type="entry name" value="LIPOAMIDE ACYLTRANSFERASE COMPONENT OF BRANCHED-CHAIN ALPHA-KETO ACID DEHYDROGENASE COMPLEX, MITOCHONDRIAL"/>
    <property type="match status" value="1"/>
</dbReference>
<dbReference type="PANTHER" id="PTHR43178">
    <property type="entry name" value="DIHYDROLIPOAMIDE ACETYLTRANSFERASE COMPONENT OF PYRUVATE DEHYDROGENASE COMPLEX"/>
    <property type="match status" value="1"/>
</dbReference>
<dbReference type="InterPro" id="IPR001078">
    <property type="entry name" value="2-oxoacid_DH_actylTfrase"/>
</dbReference>
<dbReference type="eggNOG" id="COG0508">
    <property type="taxonomic scope" value="Bacteria"/>
</dbReference>
<evidence type="ECO:0000256" key="3">
    <source>
        <dbReference type="ARBA" id="ARBA00022679"/>
    </source>
</evidence>
<dbReference type="AlphaFoldDB" id="A0A069DC79"/>
<organism evidence="6 7">
    <name type="scientific">Bacteroides graminisolvens DSM 19988 = JCM 15093</name>
    <dbReference type="NCBI Taxonomy" id="1121097"/>
    <lineage>
        <taxon>Bacteria</taxon>
        <taxon>Pseudomonadati</taxon>
        <taxon>Bacteroidota</taxon>
        <taxon>Bacteroidia</taxon>
        <taxon>Bacteroidales</taxon>
        <taxon>Bacteroidaceae</taxon>
        <taxon>Bacteroides</taxon>
    </lineage>
</organism>
<keyword evidence="4" id="KW-0012">Acyltransferase</keyword>
<dbReference type="STRING" id="1121097.GCA_000428125_01848"/>
<dbReference type="OrthoDB" id="9805770at2"/>
<keyword evidence="3 6" id="KW-0808">Transferase</keyword>
<dbReference type="EMBL" id="BAJS01000032">
    <property type="protein sequence ID" value="GAK37924.1"/>
    <property type="molecule type" value="Genomic_DNA"/>
</dbReference>
<feature type="domain" description="Peripheral subunit-binding (PSBD)" evidence="5">
    <location>
        <begin position="7"/>
        <end position="44"/>
    </location>
</feature>